<evidence type="ECO:0000313" key="3">
    <source>
        <dbReference type="Proteomes" id="UP000051861"/>
    </source>
</evidence>
<accession>A0A0S7Y5Y1</accession>
<sequence length="294" mass="32407">MKRRDFIKDIAAGSLFLNFKPSLFAQKNFPDLALIQGDNPAVLTRKAVASLGGIGRFVSKGDVVLVKPNIGWDRTPQQAACTNPQVVKTLVELCLQGGAKEVKVIDNPCNQAKRTYLRSGIAEAAKQAGAKVLFPNKHRLKKIPLNGEWLKEWQVFTDFIEVDKIINVPIAKTHSLSRLTLGMKNWLGALGGSRNQLHQGLDQAMIDLAAFFRPCLTVLDAYRILIRNGPQGGRLSDAKLHNTVVAGVDYVAVDAVGTTFFGLNPHDMPYLRLAHQKGHGEINLDKLKIEKRTL</sequence>
<name>A0A0S7Y5Y1_UNCSA</name>
<dbReference type="AlphaFoldDB" id="A0A0S7Y5Y1"/>
<dbReference type="PATRIC" id="fig|1703775.3.peg.18"/>
<comment type="caution">
    <text evidence="2">The sequence shown here is derived from an EMBL/GenBank/DDBJ whole genome shotgun (WGS) entry which is preliminary data.</text>
</comment>
<dbReference type="EMBL" id="LIZX01000004">
    <property type="protein sequence ID" value="KPJ70173.1"/>
    <property type="molecule type" value="Genomic_DNA"/>
</dbReference>
<dbReference type="Proteomes" id="UP000051861">
    <property type="component" value="Unassembled WGS sequence"/>
</dbReference>
<organism evidence="2 3">
    <name type="scientific">candidate division WOR-1 bacterium DG_54_3</name>
    <dbReference type="NCBI Taxonomy" id="1703775"/>
    <lineage>
        <taxon>Bacteria</taxon>
        <taxon>Bacillati</taxon>
        <taxon>Saganbacteria</taxon>
    </lineage>
</organism>
<dbReference type="InterPro" id="IPR007160">
    <property type="entry name" value="DUF362"/>
</dbReference>
<dbReference type="Pfam" id="PF04015">
    <property type="entry name" value="DUF362"/>
    <property type="match status" value="1"/>
</dbReference>
<evidence type="ECO:0000259" key="1">
    <source>
        <dbReference type="Pfam" id="PF04015"/>
    </source>
</evidence>
<reference evidence="2 3" key="1">
    <citation type="journal article" date="2015" name="Microbiome">
        <title>Genomic resolution of linkages in carbon, nitrogen, and sulfur cycling among widespread estuary sediment bacteria.</title>
        <authorList>
            <person name="Baker B.J."/>
            <person name="Lazar C.S."/>
            <person name="Teske A.P."/>
            <person name="Dick G.J."/>
        </authorList>
    </citation>
    <scope>NUCLEOTIDE SEQUENCE [LARGE SCALE GENOMIC DNA]</scope>
    <source>
        <strain evidence="2">DG_54_3</strain>
    </source>
</reference>
<evidence type="ECO:0000313" key="2">
    <source>
        <dbReference type="EMBL" id="KPJ70173.1"/>
    </source>
</evidence>
<proteinExistence type="predicted"/>
<feature type="domain" description="DUF362" evidence="1">
    <location>
        <begin position="64"/>
        <end position="258"/>
    </location>
</feature>
<gene>
    <name evidence="2" type="ORF">AMJ44_00180</name>
</gene>
<protein>
    <submittedName>
        <fullName evidence="2">Cytoplasmic protein</fullName>
    </submittedName>
</protein>